<feature type="compositionally biased region" description="Basic and acidic residues" evidence="1">
    <location>
        <begin position="192"/>
        <end position="201"/>
    </location>
</feature>
<sequence length="537" mass="61188">MEQLQPSSSSATSQRDTLCLIQSFILQLNRYEDTSTSLALMKLIRKKYPKEAQQEVNKMEHRSSKTWTLPELLDGLNEIIEEYEKCDAIFQPNSLRNSTSLLFPLLAPDLHYWSHVTIQGRVVSVTRLTIALLAIITCLWKVVALSLMLFDYVGSAFVTDTPAPSTIILIALLVEGNITICFVRIQPDEATEHPRQEEVTIHRPHSISKSSSRIYGRSPSYDNNERERHQGRDTPVYVAANLDEEYEDLIRHLKDPSDTQVCTALDHSTSSSIMTVESLAVDHQTNTSTSMLDTGLSHHPSYYRYIRRNTYHEGRQFLQFNNIRLESLTISRAVTPDILIGIDYFWDIVTSDCPQTLSTSLVLCNTLFGPTISGSKFFRGCLQQFSTNPISLSSDEADPVSRFDRLDVIGTADDPDLSSDQEEYARIPRQFQDTALEIGGHLYIRFPWKSTPIYTIPRLADNKLLALKRLESQYKSFVTKPDLWRLYASTIDDYLDKGIIEGVDEHHFDNHRVYYSPHQSVIEESSTTTKLRVGFDA</sequence>
<name>A0A0N4WPS3_HAEPC</name>
<evidence type="ECO:0000256" key="1">
    <source>
        <dbReference type="SAM" id="MobiDB-lite"/>
    </source>
</evidence>
<dbReference type="WBParaSite" id="HPLM_0001339001-mRNA-1">
    <property type="protein sequence ID" value="HPLM_0001339001-mRNA-1"/>
    <property type="gene ID" value="HPLM_0001339001"/>
</dbReference>
<evidence type="ECO:0000313" key="3">
    <source>
        <dbReference type="EMBL" id="VDO48914.1"/>
    </source>
</evidence>
<dbReference type="OrthoDB" id="5920040at2759"/>
<evidence type="ECO:0000313" key="5">
    <source>
        <dbReference type="WBParaSite" id="HPLM_0001339001-mRNA-1"/>
    </source>
</evidence>
<keyword evidence="4" id="KW-1185">Reference proteome</keyword>
<keyword evidence="2" id="KW-0472">Membrane</keyword>
<feature type="region of interest" description="Disordered" evidence="1">
    <location>
        <begin position="192"/>
        <end position="232"/>
    </location>
</feature>
<dbReference type="STRING" id="6290.A0A0N4WPS3"/>
<gene>
    <name evidence="3" type="ORF">HPLM_LOCUS13382</name>
</gene>
<keyword evidence="2" id="KW-0812">Transmembrane</keyword>
<feature type="transmembrane region" description="Helical" evidence="2">
    <location>
        <begin position="128"/>
        <end position="150"/>
    </location>
</feature>
<dbReference type="AlphaFoldDB" id="A0A0N4WPS3"/>
<evidence type="ECO:0000313" key="4">
    <source>
        <dbReference type="Proteomes" id="UP000268014"/>
    </source>
</evidence>
<reference evidence="5" key="1">
    <citation type="submission" date="2017-02" db="UniProtKB">
        <authorList>
            <consortium name="WormBaseParasite"/>
        </authorList>
    </citation>
    <scope>IDENTIFICATION</scope>
</reference>
<feature type="compositionally biased region" description="Basic and acidic residues" evidence="1">
    <location>
        <begin position="223"/>
        <end position="232"/>
    </location>
</feature>
<keyword evidence="2" id="KW-1133">Transmembrane helix</keyword>
<organism evidence="5">
    <name type="scientific">Haemonchus placei</name>
    <name type="common">Barber's pole worm</name>
    <dbReference type="NCBI Taxonomy" id="6290"/>
    <lineage>
        <taxon>Eukaryota</taxon>
        <taxon>Metazoa</taxon>
        <taxon>Ecdysozoa</taxon>
        <taxon>Nematoda</taxon>
        <taxon>Chromadorea</taxon>
        <taxon>Rhabditida</taxon>
        <taxon>Rhabditina</taxon>
        <taxon>Rhabditomorpha</taxon>
        <taxon>Strongyloidea</taxon>
        <taxon>Trichostrongylidae</taxon>
        <taxon>Haemonchus</taxon>
    </lineage>
</organism>
<accession>A0A0N4WPS3</accession>
<dbReference type="Proteomes" id="UP000268014">
    <property type="component" value="Unassembled WGS sequence"/>
</dbReference>
<protein>
    <submittedName>
        <fullName evidence="5">DUF1758 domain-containing protein</fullName>
    </submittedName>
</protein>
<dbReference type="EMBL" id="UZAF01018189">
    <property type="protein sequence ID" value="VDO48914.1"/>
    <property type="molecule type" value="Genomic_DNA"/>
</dbReference>
<reference evidence="3 4" key="2">
    <citation type="submission" date="2018-11" db="EMBL/GenBank/DDBJ databases">
        <authorList>
            <consortium name="Pathogen Informatics"/>
        </authorList>
    </citation>
    <scope>NUCLEOTIDE SEQUENCE [LARGE SCALE GENOMIC DNA]</scope>
    <source>
        <strain evidence="3 4">MHpl1</strain>
    </source>
</reference>
<evidence type="ECO:0000256" key="2">
    <source>
        <dbReference type="SAM" id="Phobius"/>
    </source>
</evidence>
<proteinExistence type="predicted"/>